<dbReference type="EMBL" id="BMDG01000001">
    <property type="protein sequence ID" value="GGI04830.1"/>
    <property type="molecule type" value="Genomic_DNA"/>
</dbReference>
<comment type="caution">
    <text evidence="3">The sequence shown here is derived from an EMBL/GenBank/DDBJ whole genome shotgun (WGS) entry which is preliminary data.</text>
</comment>
<keyword evidence="4" id="KW-1185">Reference proteome</keyword>
<feature type="domain" description="DUF5107" evidence="2">
    <location>
        <begin position="56"/>
        <end position="333"/>
    </location>
</feature>
<evidence type="ECO:0000313" key="3">
    <source>
        <dbReference type="EMBL" id="GGI04830.1"/>
    </source>
</evidence>
<accession>A0ABQ2B3W8</accession>
<dbReference type="Pfam" id="PF17128">
    <property type="entry name" value="DUF5107"/>
    <property type="match status" value="1"/>
</dbReference>
<reference evidence="4" key="1">
    <citation type="journal article" date="2019" name="Int. J. Syst. Evol. Microbiol.">
        <title>The Global Catalogue of Microorganisms (GCM) 10K type strain sequencing project: providing services to taxonomists for standard genome sequencing and annotation.</title>
        <authorList>
            <consortium name="The Broad Institute Genomics Platform"/>
            <consortium name="The Broad Institute Genome Sequencing Center for Infectious Disease"/>
            <person name="Wu L."/>
            <person name="Ma J."/>
        </authorList>
    </citation>
    <scope>NUCLEOTIDE SEQUENCE [LARGE SCALE GENOMIC DNA]</scope>
    <source>
        <strain evidence="4">CCM 8653</strain>
    </source>
</reference>
<dbReference type="InterPro" id="IPR011990">
    <property type="entry name" value="TPR-like_helical_dom_sf"/>
</dbReference>
<evidence type="ECO:0000313" key="4">
    <source>
        <dbReference type="Proteomes" id="UP000632535"/>
    </source>
</evidence>
<organism evidence="3 4">
    <name type="scientific">Isoptericola cucumis</name>
    <dbReference type="NCBI Taxonomy" id="1776856"/>
    <lineage>
        <taxon>Bacteria</taxon>
        <taxon>Bacillati</taxon>
        <taxon>Actinomycetota</taxon>
        <taxon>Actinomycetes</taxon>
        <taxon>Micrococcales</taxon>
        <taxon>Promicromonosporaceae</taxon>
        <taxon>Isoptericola</taxon>
    </lineage>
</organism>
<protein>
    <recommendedName>
        <fullName evidence="2">DUF5107 domain-containing protein</fullName>
    </recommendedName>
</protein>
<proteinExistence type="predicted"/>
<dbReference type="Gene3D" id="1.25.40.10">
    <property type="entry name" value="Tetratricopeptide repeat domain"/>
    <property type="match status" value="1"/>
</dbReference>
<evidence type="ECO:0000256" key="1">
    <source>
        <dbReference type="SAM" id="MobiDB-lite"/>
    </source>
</evidence>
<dbReference type="InterPro" id="IPR033396">
    <property type="entry name" value="DUF5107"/>
</dbReference>
<evidence type="ECO:0000259" key="2">
    <source>
        <dbReference type="Pfam" id="PF17128"/>
    </source>
</evidence>
<feature type="region of interest" description="Disordered" evidence="1">
    <location>
        <begin position="14"/>
        <end position="40"/>
    </location>
</feature>
<feature type="compositionally biased region" description="Pro residues" evidence="1">
    <location>
        <begin position="22"/>
        <end position="33"/>
    </location>
</feature>
<name>A0ABQ2B3W8_9MICO</name>
<dbReference type="Proteomes" id="UP000632535">
    <property type="component" value="Unassembled WGS sequence"/>
</dbReference>
<sequence length="659" mass="69716">MTTVLRSEVLGLPVATPGAEGPFPPLGPEPVARPTPDRGTVPADIADRVEAAPAPSVFPYHPQSAYDRRRAPGRLDAVVLENAHLRATVVPGLGGRVWSLVDVPTGRDLVYANRVLQPANLALRDAWFAGGVELNLGTRGHSTTTCAPLHAAVVTGPDGAPGLRLWEYERVRGVVFQVDLHLGHDASLLAVHVRVTNPGEAAAPMYWWTNVAVPEEDDTRVFAASRATYVSDYTGGLTGMTAPWRGDVDITRPGRHPEAADYFADCRGADVPWVMAVDPSGVGLLHASTPRLAGRKLFCWGSGRGARRWQEWLSPAGGRYAEIQAGLATTQYEYLELPGRQEWSWTEALGRVDVGPVPAATSPEDGYARAEAAAEARVSAGRLASLDDALASAARRAPDEILATGSGWGHVEALLRGPAGWVDETATPFPDVPAGPHRVWQELVTTGRAPATVDTAAHVRGPLWHDLLTAAAGEGGAFARYHLGVLELVDGGGPGATDEARRHLRASLAAAPSAAAHRALAHVELRASDAGAAVRAFGDALALAGPGSAERPVLLLELLRCLLDAGSFEAARDLARATRQGPPARATRSQHARFRLAEVEALLGLGDRPAARRILESDDVVPANLREGETRLAALWHDASDGAPLPARLDFSMHGHAQG</sequence>
<gene>
    <name evidence="3" type="ORF">GCM10007368_03120</name>
</gene>
<dbReference type="RefSeq" id="WP_188521880.1">
    <property type="nucleotide sequence ID" value="NZ_BMDG01000001.1"/>
</dbReference>